<gene>
    <name evidence="1" type="ORF">GCM10023322_83030</name>
</gene>
<name>A0ABP9SSL8_9ACTN</name>
<evidence type="ECO:0000313" key="2">
    <source>
        <dbReference type="Proteomes" id="UP001501570"/>
    </source>
</evidence>
<accession>A0ABP9SSL8</accession>
<organism evidence="1 2">
    <name type="scientific">Rugosimonospora acidiphila</name>
    <dbReference type="NCBI Taxonomy" id="556531"/>
    <lineage>
        <taxon>Bacteria</taxon>
        <taxon>Bacillati</taxon>
        <taxon>Actinomycetota</taxon>
        <taxon>Actinomycetes</taxon>
        <taxon>Micromonosporales</taxon>
        <taxon>Micromonosporaceae</taxon>
        <taxon>Rugosimonospora</taxon>
    </lineage>
</organism>
<keyword evidence="2" id="KW-1185">Reference proteome</keyword>
<evidence type="ECO:0000313" key="1">
    <source>
        <dbReference type="EMBL" id="GAA5202008.1"/>
    </source>
</evidence>
<reference evidence="2" key="1">
    <citation type="journal article" date="2019" name="Int. J. Syst. Evol. Microbiol.">
        <title>The Global Catalogue of Microorganisms (GCM) 10K type strain sequencing project: providing services to taxonomists for standard genome sequencing and annotation.</title>
        <authorList>
            <consortium name="The Broad Institute Genomics Platform"/>
            <consortium name="The Broad Institute Genome Sequencing Center for Infectious Disease"/>
            <person name="Wu L."/>
            <person name="Ma J."/>
        </authorList>
    </citation>
    <scope>NUCLEOTIDE SEQUENCE [LARGE SCALE GENOMIC DNA]</scope>
    <source>
        <strain evidence="2">JCM 18304</strain>
    </source>
</reference>
<comment type="caution">
    <text evidence="1">The sequence shown here is derived from an EMBL/GenBank/DDBJ whole genome shotgun (WGS) entry which is preliminary data.</text>
</comment>
<dbReference type="EMBL" id="BAABJQ010000057">
    <property type="protein sequence ID" value="GAA5202008.1"/>
    <property type="molecule type" value="Genomic_DNA"/>
</dbReference>
<protein>
    <submittedName>
        <fullName evidence="1">Uncharacterized protein</fullName>
    </submittedName>
</protein>
<dbReference type="InterPro" id="IPR056082">
    <property type="entry name" value="BilB-like"/>
</dbReference>
<proteinExistence type="predicted"/>
<dbReference type="Proteomes" id="UP001501570">
    <property type="component" value="Unassembled WGS sequence"/>
</dbReference>
<dbReference type="Pfam" id="PF24702">
    <property type="entry name" value="DUF7665"/>
    <property type="match status" value="1"/>
</dbReference>
<dbReference type="RefSeq" id="WP_345639263.1">
    <property type="nucleotide sequence ID" value="NZ_BAABJQ010000057.1"/>
</dbReference>
<sequence length="163" mass="17917">MSTASEPGGDPNLRRLRRHLLAADVEAGAAAGSWRIVDLSWPVLLVAIAVGDDAELGMRLEVQDYPVQPPAGQPWNLAANVPLAMADWPVSGQNPEVFRHDWSPGNNNGPYLACDRAGIASHPNWAVERPERCWNPTRTIGFYLRELHRELAYARMSARGGTQ</sequence>